<keyword evidence="3" id="KW-1185">Reference proteome</keyword>
<accession>A0AAD3T2R8</accession>
<reference evidence="2" key="1">
    <citation type="submission" date="2023-05" db="EMBL/GenBank/DDBJ databases">
        <title>Nepenthes gracilis genome sequencing.</title>
        <authorList>
            <person name="Fukushima K."/>
        </authorList>
    </citation>
    <scope>NUCLEOTIDE SEQUENCE</scope>
    <source>
        <strain evidence="2">SING2019-196</strain>
    </source>
</reference>
<proteinExistence type="predicted"/>
<sequence length="108" mass="11667">MAQSKAKSIELNGGEDNGGSETEMKYLPKSKKVGGGVIPPKRKLVKKMMYEQIVRFIASLFRGEGGGDVALPHPKTEIIRFDIIGKGAAVKMKIHPFRDDPGAITSGL</sequence>
<name>A0AAD3T2R8_NEPGR</name>
<dbReference type="AlphaFoldDB" id="A0AAD3T2R8"/>
<protein>
    <submittedName>
        <fullName evidence="2">Uncharacterized protein</fullName>
    </submittedName>
</protein>
<dbReference type="Proteomes" id="UP001279734">
    <property type="component" value="Unassembled WGS sequence"/>
</dbReference>
<dbReference type="EMBL" id="BSYO01000022">
    <property type="protein sequence ID" value="GMH20972.1"/>
    <property type="molecule type" value="Genomic_DNA"/>
</dbReference>
<organism evidence="2 3">
    <name type="scientific">Nepenthes gracilis</name>
    <name type="common">Slender pitcher plant</name>
    <dbReference type="NCBI Taxonomy" id="150966"/>
    <lineage>
        <taxon>Eukaryota</taxon>
        <taxon>Viridiplantae</taxon>
        <taxon>Streptophyta</taxon>
        <taxon>Embryophyta</taxon>
        <taxon>Tracheophyta</taxon>
        <taxon>Spermatophyta</taxon>
        <taxon>Magnoliopsida</taxon>
        <taxon>eudicotyledons</taxon>
        <taxon>Gunneridae</taxon>
        <taxon>Pentapetalae</taxon>
        <taxon>Caryophyllales</taxon>
        <taxon>Nepenthaceae</taxon>
        <taxon>Nepenthes</taxon>
    </lineage>
</organism>
<gene>
    <name evidence="2" type="ORF">Nepgr_022814</name>
</gene>
<feature type="region of interest" description="Disordered" evidence="1">
    <location>
        <begin position="1"/>
        <end position="32"/>
    </location>
</feature>
<evidence type="ECO:0000313" key="3">
    <source>
        <dbReference type="Proteomes" id="UP001279734"/>
    </source>
</evidence>
<evidence type="ECO:0000313" key="2">
    <source>
        <dbReference type="EMBL" id="GMH20972.1"/>
    </source>
</evidence>
<evidence type="ECO:0000256" key="1">
    <source>
        <dbReference type="SAM" id="MobiDB-lite"/>
    </source>
</evidence>
<comment type="caution">
    <text evidence="2">The sequence shown here is derived from an EMBL/GenBank/DDBJ whole genome shotgun (WGS) entry which is preliminary data.</text>
</comment>